<dbReference type="Proteomes" id="UP001549036">
    <property type="component" value="Unassembled WGS sequence"/>
</dbReference>
<protein>
    <submittedName>
        <fullName evidence="2">Uncharacterized protein</fullName>
    </submittedName>
</protein>
<reference evidence="2 3" key="1">
    <citation type="submission" date="2024-06" db="EMBL/GenBank/DDBJ databases">
        <title>Genomic Encyclopedia of Type Strains, Phase IV (KMG-IV): sequencing the most valuable type-strain genomes for metagenomic binning, comparative biology and taxonomic classification.</title>
        <authorList>
            <person name="Goeker M."/>
        </authorList>
    </citation>
    <scope>NUCLEOTIDE SEQUENCE [LARGE SCALE GENOMIC DNA]</scope>
    <source>
        <strain evidence="2 3">DSM 29846</strain>
    </source>
</reference>
<feature type="chain" id="PRO_5045060014" evidence="1">
    <location>
        <begin position="30"/>
        <end position="202"/>
    </location>
</feature>
<sequence length="202" mass="23051">MFRQSSFRKSSASLATASLAIVAITSQTAAGGRTLECYEPVRRPALYDTVYEDVMVSPGGQIVDYDPPIYGTSESLEQIAPPRVAYEVVPAVTRTVYHTVKVDDGGYAWEWRIIRGRKVLCKVWRKARYARVAETVIVEPERVRRVVLPAEYEGVAREVLVRPERRRIAEIPPSYRTVARRVVVREGSTRWRRVHIPRHCPD</sequence>
<dbReference type="RefSeq" id="WP_292298978.1">
    <property type="nucleotide sequence ID" value="NZ_JBEPLM010000011.1"/>
</dbReference>
<keyword evidence="1" id="KW-0732">Signal</keyword>
<organism evidence="2 3">
    <name type="scientific">Mesorhizobium shonense</name>
    <dbReference type="NCBI Taxonomy" id="1209948"/>
    <lineage>
        <taxon>Bacteria</taxon>
        <taxon>Pseudomonadati</taxon>
        <taxon>Pseudomonadota</taxon>
        <taxon>Alphaproteobacteria</taxon>
        <taxon>Hyphomicrobiales</taxon>
        <taxon>Phyllobacteriaceae</taxon>
        <taxon>Mesorhizobium</taxon>
    </lineage>
</organism>
<comment type="caution">
    <text evidence="2">The sequence shown here is derived from an EMBL/GenBank/DDBJ whole genome shotgun (WGS) entry which is preliminary data.</text>
</comment>
<dbReference type="EMBL" id="JBEPLM010000011">
    <property type="protein sequence ID" value="MET3595686.1"/>
    <property type="molecule type" value="Genomic_DNA"/>
</dbReference>
<feature type="signal peptide" evidence="1">
    <location>
        <begin position="1"/>
        <end position="29"/>
    </location>
</feature>
<evidence type="ECO:0000313" key="2">
    <source>
        <dbReference type="EMBL" id="MET3595686.1"/>
    </source>
</evidence>
<accession>A0ABV2HYJ8</accession>
<evidence type="ECO:0000313" key="3">
    <source>
        <dbReference type="Proteomes" id="UP001549036"/>
    </source>
</evidence>
<proteinExistence type="predicted"/>
<evidence type="ECO:0000256" key="1">
    <source>
        <dbReference type="SAM" id="SignalP"/>
    </source>
</evidence>
<keyword evidence="3" id="KW-1185">Reference proteome</keyword>
<name>A0ABV2HYJ8_9HYPH</name>
<gene>
    <name evidence="2" type="ORF">ABID26_005098</name>
</gene>